<keyword evidence="5" id="KW-0677">Repeat</keyword>
<organism evidence="11">
    <name type="scientific">Arcella intermedia</name>
    <dbReference type="NCBI Taxonomy" id="1963864"/>
    <lineage>
        <taxon>Eukaryota</taxon>
        <taxon>Amoebozoa</taxon>
        <taxon>Tubulinea</taxon>
        <taxon>Elardia</taxon>
        <taxon>Arcellinida</taxon>
        <taxon>Sphaerothecina</taxon>
        <taxon>Arcellidae</taxon>
        <taxon>Arcella</taxon>
    </lineage>
</organism>
<dbReference type="AlphaFoldDB" id="A0A6B2LJN3"/>
<evidence type="ECO:0000256" key="3">
    <source>
        <dbReference type="ARBA" id="ARBA00022490"/>
    </source>
</evidence>
<keyword evidence="3" id="KW-0963">Cytoplasm</keyword>
<evidence type="ECO:0000256" key="2">
    <source>
        <dbReference type="ARBA" id="ARBA00006260"/>
    </source>
</evidence>
<keyword evidence="4 10" id="KW-0853">WD repeat</keyword>
<dbReference type="InterPro" id="IPR001680">
    <property type="entry name" value="WD40_rpt"/>
</dbReference>
<comment type="similarity">
    <text evidence="2">Belongs to the WD repeat ARPC1 family.</text>
</comment>
<dbReference type="GO" id="GO:0034314">
    <property type="term" value="P:Arp2/3 complex-mediated actin nucleation"/>
    <property type="evidence" value="ECO:0007669"/>
    <property type="project" value="InterPro"/>
</dbReference>
<name>A0A6B2LJN3_9EUKA</name>
<evidence type="ECO:0000256" key="8">
    <source>
        <dbReference type="ARBA" id="ARBA00041244"/>
    </source>
</evidence>
<evidence type="ECO:0000256" key="9">
    <source>
        <dbReference type="ARBA" id="ARBA00041789"/>
    </source>
</evidence>
<reference evidence="11" key="1">
    <citation type="journal article" date="2020" name="J. Eukaryot. Microbiol.">
        <title>De novo Sequencing, Assembly and Annotation of the Transcriptome for the Free-Living Testate Amoeba Arcella intermedia.</title>
        <authorList>
            <person name="Ribeiro G.M."/>
            <person name="Porfirio-Sousa A.L."/>
            <person name="Maurer-Alcala X.X."/>
            <person name="Katz L.A."/>
            <person name="Lahr D.J.G."/>
        </authorList>
    </citation>
    <scope>NUCLEOTIDE SEQUENCE</scope>
</reference>
<dbReference type="InterPro" id="IPR017383">
    <property type="entry name" value="ARPC1"/>
</dbReference>
<dbReference type="PROSITE" id="PS50082">
    <property type="entry name" value="WD_REPEATS_2"/>
    <property type="match status" value="1"/>
</dbReference>
<evidence type="ECO:0000256" key="6">
    <source>
        <dbReference type="ARBA" id="ARBA00023203"/>
    </source>
</evidence>
<dbReference type="Gene3D" id="2.130.10.10">
    <property type="entry name" value="YVTN repeat-like/Quinoprotein amine dehydrogenase"/>
    <property type="match status" value="1"/>
</dbReference>
<protein>
    <recommendedName>
        <fullName evidence="8">Arp2/3 complex 41 kDa subunit</fullName>
    </recommendedName>
    <alternativeName>
        <fullName evidence="9">p41-ARC</fullName>
    </alternativeName>
</protein>
<comment type="subcellular location">
    <subcellularLocation>
        <location evidence="1">Cytoplasm</location>
        <location evidence="1">Cytoskeleton</location>
    </subcellularLocation>
</comment>
<dbReference type="GO" id="GO:0005885">
    <property type="term" value="C:Arp2/3 protein complex"/>
    <property type="evidence" value="ECO:0007669"/>
    <property type="project" value="InterPro"/>
</dbReference>
<dbReference type="InterPro" id="IPR015943">
    <property type="entry name" value="WD40/YVTN_repeat-like_dom_sf"/>
</dbReference>
<proteinExistence type="inferred from homology"/>
<dbReference type="Pfam" id="PF00400">
    <property type="entry name" value="WD40"/>
    <property type="match status" value="2"/>
</dbReference>
<evidence type="ECO:0000256" key="1">
    <source>
        <dbReference type="ARBA" id="ARBA00004245"/>
    </source>
</evidence>
<keyword evidence="6" id="KW-0009">Actin-binding</keyword>
<evidence type="ECO:0000313" key="11">
    <source>
        <dbReference type="EMBL" id="NDV37017.1"/>
    </source>
</evidence>
<accession>A0A6B2LJN3</accession>
<evidence type="ECO:0000256" key="10">
    <source>
        <dbReference type="PROSITE-ProRule" id="PRU00221"/>
    </source>
</evidence>
<dbReference type="InterPro" id="IPR036322">
    <property type="entry name" value="WD40_repeat_dom_sf"/>
</dbReference>
<evidence type="ECO:0000256" key="7">
    <source>
        <dbReference type="ARBA" id="ARBA00023212"/>
    </source>
</evidence>
<keyword evidence="7" id="KW-0206">Cytoskeleton</keyword>
<feature type="repeat" description="WD" evidence="10">
    <location>
        <begin position="15"/>
        <end position="46"/>
    </location>
</feature>
<dbReference type="SMART" id="SM00320">
    <property type="entry name" value="WD40"/>
    <property type="match status" value="2"/>
</dbReference>
<dbReference type="GO" id="GO:0051015">
    <property type="term" value="F:actin filament binding"/>
    <property type="evidence" value="ECO:0007669"/>
    <property type="project" value="TreeGrafter"/>
</dbReference>
<sequence>MYKVTGNHLHLVHTLKGHDSPVTCVDWAGGCDKIVSTASDKWCCVWVYDVERQNWRAQSVQLRQRSAGAIHWSPREDKFVITSSSGLNLCHFETFYMYWWCRYIPIEDPSTPFTAAKLNCVCWHPDNILVGCGGMDTKVRVFSTYHPADSSNMKGLNTDIPFGTMVFSRRANGWINTIR</sequence>
<evidence type="ECO:0000256" key="4">
    <source>
        <dbReference type="ARBA" id="ARBA00022574"/>
    </source>
</evidence>
<dbReference type="SUPFAM" id="SSF50978">
    <property type="entry name" value="WD40 repeat-like"/>
    <property type="match status" value="1"/>
</dbReference>
<evidence type="ECO:0000256" key="5">
    <source>
        <dbReference type="ARBA" id="ARBA00022737"/>
    </source>
</evidence>
<dbReference type="EMBL" id="GIBP01008048">
    <property type="protein sequence ID" value="NDV37017.1"/>
    <property type="molecule type" value="Transcribed_RNA"/>
</dbReference>
<dbReference type="PANTHER" id="PTHR10709">
    <property type="entry name" value="ACTIN-RELATED PROTEIN 2/3 COMPLEX SUBUNIT 1"/>
    <property type="match status" value="1"/>
</dbReference>
<dbReference type="PANTHER" id="PTHR10709:SF2">
    <property type="entry name" value="ACTIN-RELATED PROTEIN 2_3 COMPLEX SUBUNIT"/>
    <property type="match status" value="1"/>
</dbReference>